<reference evidence="2 3" key="1">
    <citation type="submission" date="2016-09" db="EMBL/GenBank/DDBJ databases">
        <title>Photobacterium proteolyticum sp. nov. a protease producing bacterium isolated from ocean sediments of Laizhou Bay.</title>
        <authorList>
            <person name="Li Y."/>
        </authorList>
    </citation>
    <scope>NUCLEOTIDE SEQUENCE [LARGE SCALE GENOMIC DNA]</scope>
    <source>
        <strain evidence="2 3">13-12</strain>
    </source>
</reference>
<dbReference type="SUPFAM" id="SSF54523">
    <property type="entry name" value="Pili subunits"/>
    <property type="match status" value="1"/>
</dbReference>
<sequence length="173" mass="18478">MKNRQQGFTLVELVVVIILIGILGATATTKMIGPSSFDAHLNRDQAIAIARQVQILSMNQSISSATDPNASCYTLQISPGYFGSPRCESVLPSMPPALTAADNNLSLSAEGLTVTNLYFDMLGQPFYFSGTGVNEARVYACRSNSGCKLTFRSGANEATTLCINQEGYIYAGC</sequence>
<evidence type="ECO:0008006" key="4">
    <source>
        <dbReference type="Google" id="ProtNLM"/>
    </source>
</evidence>
<protein>
    <recommendedName>
        <fullName evidence="4">MSHA biogenesis protein MshC</fullName>
    </recommendedName>
</protein>
<dbReference type="NCBIfam" id="TIGR02532">
    <property type="entry name" value="IV_pilin_GFxxxE"/>
    <property type="match status" value="1"/>
</dbReference>
<dbReference type="EMBL" id="MJIL01000047">
    <property type="protein sequence ID" value="OLQ80460.1"/>
    <property type="molecule type" value="Genomic_DNA"/>
</dbReference>
<dbReference type="InterPro" id="IPR045584">
    <property type="entry name" value="Pilin-like"/>
</dbReference>
<gene>
    <name evidence="2" type="ORF">BIT28_17175</name>
</gene>
<dbReference type="Proteomes" id="UP000186905">
    <property type="component" value="Unassembled WGS sequence"/>
</dbReference>
<keyword evidence="1" id="KW-0812">Transmembrane</keyword>
<keyword evidence="1" id="KW-1133">Transmembrane helix</keyword>
<feature type="transmembrane region" description="Helical" evidence="1">
    <location>
        <begin position="7"/>
        <end position="27"/>
    </location>
</feature>
<dbReference type="OrthoDB" id="5917081at2"/>
<organism evidence="2 3">
    <name type="scientific">Photobacterium proteolyticum</name>
    <dbReference type="NCBI Taxonomy" id="1903952"/>
    <lineage>
        <taxon>Bacteria</taxon>
        <taxon>Pseudomonadati</taxon>
        <taxon>Pseudomonadota</taxon>
        <taxon>Gammaproteobacteria</taxon>
        <taxon>Vibrionales</taxon>
        <taxon>Vibrionaceae</taxon>
        <taxon>Photobacterium</taxon>
    </lineage>
</organism>
<dbReference type="RefSeq" id="WP_075762414.1">
    <property type="nucleotide sequence ID" value="NZ_MJIL01000047.1"/>
</dbReference>
<dbReference type="PROSITE" id="PS00409">
    <property type="entry name" value="PROKAR_NTER_METHYL"/>
    <property type="match status" value="1"/>
</dbReference>
<dbReference type="InterPro" id="IPR012902">
    <property type="entry name" value="N_methyl_site"/>
</dbReference>
<proteinExistence type="predicted"/>
<dbReference type="STRING" id="1903952.BIT28_17175"/>
<dbReference type="AlphaFoldDB" id="A0A1Q9GYS2"/>
<accession>A0A1Q9GYS2</accession>
<comment type="caution">
    <text evidence="2">The sequence shown here is derived from an EMBL/GenBank/DDBJ whole genome shotgun (WGS) entry which is preliminary data.</text>
</comment>
<keyword evidence="1" id="KW-0472">Membrane</keyword>
<dbReference type="Pfam" id="PF07963">
    <property type="entry name" value="N_methyl"/>
    <property type="match status" value="1"/>
</dbReference>
<evidence type="ECO:0000256" key="1">
    <source>
        <dbReference type="SAM" id="Phobius"/>
    </source>
</evidence>
<name>A0A1Q9GYS2_9GAMM</name>
<evidence type="ECO:0000313" key="3">
    <source>
        <dbReference type="Proteomes" id="UP000186905"/>
    </source>
</evidence>
<keyword evidence="3" id="KW-1185">Reference proteome</keyword>
<evidence type="ECO:0000313" key="2">
    <source>
        <dbReference type="EMBL" id="OLQ80460.1"/>
    </source>
</evidence>